<feature type="non-terminal residue" evidence="3">
    <location>
        <position position="1"/>
    </location>
</feature>
<keyword evidence="2" id="KW-0472">Membrane</keyword>
<dbReference type="EMBL" id="JASCZI010062834">
    <property type="protein sequence ID" value="MED6140874.1"/>
    <property type="molecule type" value="Genomic_DNA"/>
</dbReference>
<feature type="transmembrane region" description="Helical" evidence="2">
    <location>
        <begin position="420"/>
        <end position="442"/>
    </location>
</feature>
<evidence type="ECO:0000256" key="1">
    <source>
        <dbReference type="SAM" id="MobiDB-lite"/>
    </source>
</evidence>
<organism evidence="3 4">
    <name type="scientific">Stylosanthes scabra</name>
    <dbReference type="NCBI Taxonomy" id="79078"/>
    <lineage>
        <taxon>Eukaryota</taxon>
        <taxon>Viridiplantae</taxon>
        <taxon>Streptophyta</taxon>
        <taxon>Embryophyta</taxon>
        <taxon>Tracheophyta</taxon>
        <taxon>Spermatophyta</taxon>
        <taxon>Magnoliopsida</taxon>
        <taxon>eudicotyledons</taxon>
        <taxon>Gunneridae</taxon>
        <taxon>Pentapetalae</taxon>
        <taxon>rosids</taxon>
        <taxon>fabids</taxon>
        <taxon>Fabales</taxon>
        <taxon>Fabaceae</taxon>
        <taxon>Papilionoideae</taxon>
        <taxon>50 kb inversion clade</taxon>
        <taxon>dalbergioids sensu lato</taxon>
        <taxon>Dalbergieae</taxon>
        <taxon>Pterocarpus clade</taxon>
        <taxon>Stylosanthes</taxon>
    </lineage>
</organism>
<sequence>GKRQQSHTQGHKMENPNPNNEVAMKIKAMLEEAQPRFAAECCIYRVPNEIRKHNEDAYTPRVVSIGPFHHGNEKLLNMEGQKRLYCRKFIERSETKNLESFVSCVQEVEAEVRGCYSEDIKLSKEELVMLILVDCCFIINFLLEFIFMVTGGDTLFLPRYLFNSICIDLCLVENQVPFFVLEKLYNLAFPSTLSSDNHTHPLLWLALAILPAPDKTVTGDNLEQTITNLGRVAHFTDLYRMVLLRSSLLFQPPSDSGCSRGAQVMHLYSATELNELGVKFEVNKNSQCLLDLKLSAHTLKIPFINVDDWTELFLRNLLAFEQCHYIHEYYLTDYMVVLDFLINTDKDVDLLIKKGIIKNGLGDSNAVAKMFNGLGVNLMCPNFNVEYSLILKRLNDFCAHPWNRKVATLKRDYCNTPWKTVASIAGIFLLILTVIQTVFSILQGAN</sequence>
<dbReference type="Proteomes" id="UP001341840">
    <property type="component" value="Unassembled WGS sequence"/>
</dbReference>
<dbReference type="Pfam" id="PF03140">
    <property type="entry name" value="DUF247"/>
    <property type="match status" value="1"/>
</dbReference>
<protein>
    <submittedName>
        <fullName evidence="3">Uncharacterized protein</fullName>
    </submittedName>
</protein>
<proteinExistence type="predicted"/>
<gene>
    <name evidence="3" type="ORF">PIB30_097646</name>
</gene>
<dbReference type="InterPro" id="IPR004158">
    <property type="entry name" value="DUF247_pln"/>
</dbReference>
<comment type="caution">
    <text evidence="3">The sequence shown here is derived from an EMBL/GenBank/DDBJ whole genome shotgun (WGS) entry which is preliminary data.</text>
</comment>
<feature type="transmembrane region" description="Helical" evidence="2">
    <location>
        <begin position="127"/>
        <end position="148"/>
    </location>
</feature>
<feature type="region of interest" description="Disordered" evidence="1">
    <location>
        <begin position="1"/>
        <end position="20"/>
    </location>
</feature>
<evidence type="ECO:0000313" key="4">
    <source>
        <dbReference type="Proteomes" id="UP001341840"/>
    </source>
</evidence>
<keyword evidence="4" id="KW-1185">Reference proteome</keyword>
<dbReference type="PANTHER" id="PTHR31170:SF23">
    <property type="match status" value="1"/>
</dbReference>
<name>A0ABU6SWN7_9FABA</name>
<keyword evidence="2" id="KW-1133">Transmembrane helix</keyword>
<evidence type="ECO:0000313" key="3">
    <source>
        <dbReference type="EMBL" id="MED6140874.1"/>
    </source>
</evidence>
<dbReference type="PANTHER" id="PTHR31170">
    <property type="entry name" value="BNAC04G53230D PROTEIN"/>
    <property type="match status" value="1"/>
</dbReference>
<evidence type="ECO:0000256" key="2">
    <source>
        <dbReference type="SAM" id="Phobius"/>
    </source>
</evidence>
<accession>A0ABU6SWN7</accession>
<reference evidence="3 4" key="1">
    <citation type="journal article" date="2023" name="Plants (Basel)">
        <title>Bridging the Gap: Combining Genomics and Transcriptomics Approaches to Understand Stylosanthes scabra, an Orphan Legume from the Brazilian Caatinga.</title>
        <authorList>
            <person name="Ferreira-Neto J.R.C."/>
            <person name="da Silva M.D."/>
            <person name="Binneck E."/>
            <person name="de Melo N.F."/>
            <person name="da Silva R.H."/>
            <person name="de Melo A.L.T.M."/>
            <person name="Pandolfi V."/>
            <person name="Bustamante F.O."/>
            <person name="Brasileiro-Vidal A.C."/>
            <person name="Benko-Iseppon A.M."/>
        </authorList>
    </citation>
    <scope>NUCLEOTIDE SEQUENCE [LARGE SCALE GENOMIC DNA]</scope>
    <source>
        <tissue evidence="3">Leaves</tissue>
    </source>
</reference>
<keyword evidence="2" id="KW-0812">Transmembrane</keyword>